<keyword evidence="1" id="KW-0863">Zinc-finger</keyword>
<gene>
    <name evidence="4" type="ORF">CEY00_Acc13534</name>
</gene>
<feature type="domain" description="CCHC-type" evidence="3">
    <location>
        <begin position="269"/>
        <end position="285"/>
    </location>
</feature>
<dbReference type="STRING" id="1590841.A0A2R6QWB2"/>
<sequence>MPSRQKPIQDVMKNKRIVRLQQLVENLADKGEEDDVKSNEEENPFAERQPERQAGGQPRYHCRVEGQEAITVSNQWETGLKIDIPEFHGELKAEDFLDWLFAIEKVLEFKEVPENKRVPLVATYFRGRAAAWWQQLKVNRAWMGKRKIESWDRLKKHLREAFLPHNYARVMYQRFQNLRQGTRIVDEYTTEFYQLMARNDLGEIDDQLVSRCYSLRGKQSGVLVFCPGLDLVVRVWPNKILSEVEAQLGVAGKPPTLNPVKPVASIAGRCFKCGEPGHRFADCKKSAVQKGLFIDNEWMVRVELEQPLEDLVDEQADEEFMEEEHVTGDDGPLLVVRRACLTPRETSGDGWLRNNIFQSKCTVGGEICKFVIDFGSCENVISEEAIRKLGFATKKHNLPK</sequence>
<dbReference type="OMA" id="DRTETHH"/>
<dbReference type="InParanoid" id="A0A2R6QWB2"/>
<keyword evidence="4" id="KW-0396">Initiation factor</keyword>
<dbReference type="Pfam" id="PF00098">
    <property type="entry name" value="zf-CCHC"/>
    <property type="match status" value="1"/>
</dbReference>
<reference evidence="5" key="2">
    <citation type="journal article" date="2018" name="BMC Genomics">
        <title>A manually annotated Actinidia chinensis var. chinensis (kiwifruit) genome highlights the challenges associated with draft genomes and gene prediction in plants.</title>
        <authorList>
            <person name="Pilkington S.M."/>
            <person name="Crowhurst R."/>
            <person name="Hilario E."/>
            <person name="Nardozza S."/>
            <person name="Fraser L."/>
            <person name="Peng Y."/>
            <person name="Gunaseelan K."/>
            <person name="Simpson R."/>
            <person name="Tahir J."/>
            <person name="Deroles S.C."/>
            <person name="Templeton K."/>
            <person name="Luo Z."/>
            <person name="Davy M."/>
            <person name="Cheng C."/>
            <person name="McNeilage M."/>
            <person name="Scaglione D."/>
            <person name="Liu Y."/>
            <person name="Zhang Q."/>
            <person name="Datson P."/>
            <person name="De Silva N."/>
            <person name="Gardiner S.E."/>
            <person name="Bassett H."/>
            <person name="Chagne D."/>
            <person name="McCallum J."/>
            <person name="Dzierzon H."/>
            <person name="Deng C."/>
            <person name="Wang Y.Y."/>
            <person name="Barron L."/>
            <person name="Manako K."/>
            <person name="Bowen J."/>
            <person name="Foster T.M."/>
            <person name="Erridge Z.A."/>
            <person name="Tiffin H."/>
            <person name="Waite C.N."/>
            <person name="Davies K.M."/>
            <person name="Grierson E.P."/>
            <person name="Laing W.A."/>
            <person name="Kirk R."/>
            <person name="Chen X."/>
            <person name="Wood M."/>
            <person name="Montefiori M."/>
            <person name="Brummell D.A."/>
            <person name="Schwinn K.E."/>
            <person name="Catanach A."/>
            <person name="Fullerton C."/>
            <person name="Li D."/>
            <person name="Meiyalaghan S."/>
            <person name="Nieuwenhuizen N."/>
            <person name="Read N."/>
            <person name="Prakash R."/>
            <person name="Hunter D."/>
            <person name="Zhang H."/>
            <person name="McKenzie M."/>
            <person name="Knabel M."/>
            <person name="Harris A."/>
            <person name="Allan A.C."/>
            <person name="Gleave A."/>
            <person name="Chen A."/>
            <person name="Janssen B.J."/>
            <person name="Plunkett B."/>
            <person name="Ampomah-Dwamena C."/>
            <person name="Voogd C."/>
            <person name="Leif D."/>
            <person name="Lafferty D."/>
            <person name="Souleyre E.J.F."/>
            <person name="Varkonyi-Gasic E."/>
            <person name="Gambi F."/>
            <person name="Hanley J."/>
            <person name="Yao J.L."/>
            <person name="Cheung J."/>
            <person name="David K.M."/>
            <person name="Warren B."/>
            <person name="Marsh K."/>
            <person name="Snowden K.C."/>
            <person name="Lin-Wang K."/>
            <person name="Brian L."/>
            <person name="Martinez-Sanchez M."/>
            <person name="Wang M."/>
            <person name="Ileperuma N."/>
            <person name="Macnee N."/>
            <person name="Campin R."/>
            <person name="McAtee P."/>
            <person name="Drummond R.S.M."/>
            <person name="Espley R.V."/>
            <person name="Ireland H.S."/>
            <person name="Wu R."/>
            <person name="Atkinson R.G."/>
            <person name="Karunairetnam S."/>
            <person name="Bulley S."/>
            <person name="Chunkath S."/>
            <person name="Hanley Z."/>
            <person name="Storey R."/>
            <person name="Thrimawithana A.H."/>
            <person name="Thomson S."/>
            <person name="David C."/>
            <person name="Testolin R."/>
            <person name="Huang H."/>
            <person name="Hellens R.P."/>
            <person name="Schaffer R.J."/>
        </authorList>
    </citation>
    <scope>NUCLEOTIDE SEQUENCE [LARGE SCALE GENOMIC DNA]</scope>
    <source>
        <strain evidence="5">cv. Red5</strain>
    </source>
</reference>
<keyword evidence="1" id="KW-0862">Zinc</keyword>
<dbReference type="GO" id="GO:0003743">
    <property type="term" value="F:translation initiation factor activity"/>
    <property type="evidence" value="ECO:0007669"/>
    <property type="project" value="UniProtKB-KW"/>
</dbReference>
<reference evidence="4 5" key="1">
    <citation type="submission" date="2017-07" db="EMBL/GenBank/DDBJ databases">
        <title>An improved, manually edited Actinidia chinensis var. chinensis (kiwifruit) genome highlights the challenges associated with draft genomes and gene prediction in plants.</title>
        <authorList>
            <person name="Pilkington S."/>
            <person name="Crowhurst R."/>
            <person name="Hilario E."/>
            <person name="Nardozza S."/>
            <person name="Fraser L."/>
            <person name="Peng Y."/>
            <person name="Gunaseelan K."/>
            <person name="Simpson R."/>
            <person name="Tahir J."/>
            <person name="Deroles S."/>
            <person name="Templeton K."/>
            <person name="Luo Z."/>
            <person name="Davy M."/>
            <person name="Cheng C."/>
            <person name="Mcneilage M."/>
            <person name="Scaglione D."/>
            <person name="Liu Y."/>
            <person name="Zhang Q."/>
            <person name="Datson P."/>
            <person name="De Silva N."/>
            <person name="Gardiner S."/>
            <person name="Bassett H."/>
            <person name="Chagne D."/>
            <person name="Mccallum J."/>
            <person name="Dzierzon H."/>
            <person name="Deng C."/>
            <person name="Wang Y.-Y."/>
            <person name="Barron N."/>
            <person name="Manako K."/>
            <person name="Bowen J."/>
            <person name="Foster T."/>
            <person name="Erridge Z."/>
            <person name="Tiffin H."/>
            <person name="Waite C."/>
            <person name="Davies K."/>
            <person name="Grierson E."/>
            <person name="Laing W."/>
            <person name="Kirk R."/>
            <person name="Chen X."/>
            <person name="Wood M."/>
            <person name="Montefiori M."/>
            <person name="Brummell D."/>
            <person name="Schwinn K."/>
            <person name="Catanach A."/>
            <person name="Fullerton C."/>
            <person name="Li D."/>
            <person name="Meiyalaghan S."/>
            <person name="Nieuwenhuizen N."/>
            <person name="Read N."/>
            <person name="Prakash R."/>
            <person name="Hunter D."/>
            <person name="Zhang H."/>
            <person name="Mckenzie M."/>
            <person name="Knabel M."/>
            <person name="Harris A."/>
            <person name="Allan A."/>
            <person name="Chen A."/>
            <person name="Janssen B."/>
            <person name="Plunkett B."/>
            <person name="Dwamena C."/>
            <person name="Voogd C."/>
            <person name="Leif D."/>
            <person name="Lafferty D."/>
            <person name="Souleyre E."/>
            <person name="Varkonyi-Gasic E."/>
            <person name="Gambi F."/>
            <person name="Hanley J."/>
            <person name="Yao J.-L."/>
            <person name="Cheung J."/>
            <person name="David K."/>
            <person name="Warren B."/>
            <person name="Marsh K."/>
            <person name="Snowden K."/>
            <person name="Lin-Wang K."/>
            <person name="Brian L."/>
            <person name="Martinez-Sanchez M."/>
            <person name="Wang M."/>
            <person name="Ileperuma N."/>
            <person name="Macnee N."/>
            <person name="Campin R."/>
            <person name="Mcatee P."/>
            <person name="Drummond R."/>
            <person name="Espley R."/>
            <person name="Ireland H."/>
            <person name="Wu R."/>
            <person name="Atkinson R."/>
            <person name="Karunairetnam S."/>
            <person name="Bulley S."/>
            <person name="Chunkath S."/>
            <person name="Hanley Z."/>
            <person name="Storey R."/>
            <person name="Thrimawithana A."/>
            <person name="Thomson S."/>
            <person name="David C."/>
            <person name="Testolin R."/>
        </authorList>
    </citation>
    <scope>NUCLEOTIDE SEQUENCE [LARGE SCALE GENOMIC DNA]</scope>
    <source>
        <strain evidence="5">cv. Red5</strain>
        <tissue evidence="4">Young leaf</tissue>
    </source>
</reference>
<dbReference type="Proteomes" id="UP000241394">
    <property type="component" value="Chromosome LG12"/>
</dbReference>
<keyword evidence="1" id="KW-0479">Metal-binding</keyword>
<evidence type="ECO:0000256" key="1">
    <source>
        <dbReference type="PROSITE-ProRule" id="PRU00047"/>
    </source>
</evidence>
<dbReference type="PANTHER" id="PTHR35046:SF18">
    <property type="entry name" value="RNA-DIRECTED DNA POLYMERASE"/>
    <property type="match status" value="1"/>
</dbReference>
<dbReference type="InterPro" id="IPR001878">
    <property type="entry name" value="Znf_CCHC"/>
</dbReference>
<dbReference type="InterPro" id="IPR005162">
    <property type="entry name" value="Retrotrans_gag_dom"/>
</dbReference>
<protein>
    <submittedName>
        <fullName evidence="4">Eukaryotic translation initiation factor 3 subunit J like</fullName>
    </submittedName>
</protein>
<evidence type="ECO:0000259" key="3">
    <source>
        <dbReference type="PROSITE" id="PS50158"/>
    </source>
</evidence>
<dbReference type="AlphaFoldDB" id="A0A2R6QWB2"/>
<dbReference type="GO" id="GO:0008270">
    <property type="term" value="F:zinc ion binding"/>
    <property type="evidence" value="ECO:0007669"/>
    <property type="project" value="UniProtKB-KW"/>
</dbReference>
<dbReference type="OrthoDB" id="1934635at2759"/>
<evidence type="ECO:0000313" key="5">
    <source>
        <dbReference type="Proteomes" id="UP000241394"/>
    </source>
</evidence>
<dbReference type="PANTHER" id="PTHR35046">
    <property type="entry name" value="ZINC KNUCKLE (CCHC-TYPE) FAMILY PROTEIN"/>
    <property type="match status" value="1"/>
</dbReference>
<proteinExistence type="predicted"/>
<dbReference type="EMBL" id="NKQK01000012">
    <property type="protein sequence ID" value="PSS16035.1"/>
    <property type="molecule type" value="Genomic_DNA"/>
</dbReference>
<accession>A0A2R6QWB2</accession>
<feature type="region of interest" description="Disordered" evidence="2">
    <location>
        <begin position="28"/>
        <end position="58"/>
    </location>
</feature>
<keyword evidence="5" id="KW-1185">Reference proteome</keyword>
<dbReference type="Pfam" id="PF03732">
    <property type="entry name" value="Retrotrans_gag"/>
    <property type="match status" value="1"/>
</dbReference>
<keyword evidence="4" id="KW-0648">Protein biosynthesis</keyword>
<organism evidence="4 5">
    <name type="scientific">Actinidia chinensis var. chinensis</name>
    <name type="common">Chinese soft-hair kiwi</name>
    <dbReference type="NCBI Taxonomy" id="1590841"/>
    <lineage>
        <taxon>Eukaryota</taxon>
        <taxon>Viridiplantae</taxon>
        <taxon>Streptophyta</taxon>
        <taxon>Embryophyta</taxon>
        <taxon>Tracheophyta</taxon>
        <taxon>Spermatophyta</taxon>
        <taxon>Magnoliopsida</taxon>
        <taxon>eudicotyledons</taxon>
        <taxon>Gunneridae</taxon>
        <taxon>Pentapetalae</taxon>
        <taxon>asterids</taxon>
        <taxon>Ericales</taxon>
        <taxon>Actinidiaceae</taxon>
        <taxon>Actinidia</taxon>
    </lineage>
</organism>
<evidence type="ECO:0000313" key="4">
    <source>
        <dbReference type="EMBL" id="PSS16035.1"/>
    </source>
</evidence>
<comment type="caution">
    <text evidence="4">The sequence shown here is derived from an EMBL/GenBank/DDBJ whole genome shotgun (WGS) entry which is preliminary data.</text>
</comment>
<name>A0A2R6QWB2_ACTCC</name>
<dbReference type="GO" id="GO:0003676">
    <property type="term" value="F:nucleic acid binding"/>
    <property type="evidence" value="ECO:0007669"/>
    <property type="project" value="InterPro"/>
</dbReference>
<dbReference type="Gramene" id="PSS16035">
    <property type="protein sequence ID" value="PSS16035"/>
    <property type="gene ID" value="CEY00_Acc13534"/>
</dbReference>
<dbReference type="PROSITE" id="PS50158">
    <property type="entry name" value="ZF_CCHC"/>
    <property type="match status" value="1"/>
</dbReference>
<evidence type="ECO:0000256" key="2">
    <source>
        <dbReference type="SAM" id="MobiDB-lite"/>
    </source>
</evidence>
<dbReference type="SMART" id="SM00343">
    <property type="entry name" value="ZnF_C2HC"/>
    <property type="match status" value="1"/>
</dbReference>